<organism evidence="2 3">
    <name type="scientific">Rhodothalassium salexigens DSM 2132</name>
    <dbReference type="NCBI Taxonomy" id="1188247"/>
    <lineage>
        <taxon>Bacteria</taxon>
        <taxon>Pseudomonadati</taxon>
        <taxon>Pseudomonadota</taxon>
        <taxon>Alphaproteobacteria</taxon>
        <taxon>Rhodothalassiales</taxon>
        <taxon>Rhodothalassiaceae</taxon>
        <taxon>Rhodothalassium</taxon>
    </lineage>
</organism>
<dbReference type="RefSeq" id="WP_132709478.1">
    <property type="nucleotide sequence ID" value="NZ_JACIGF010000014.1"/>
</dbReference>
<dbReference type="Proteomes" id="UP000295399">
    <property type="component" value="Unassembled WGS sequence"/>
</dbReference>
<name>A0A4R2P6H1_RHOSA</name>
<evidence type="ECO:0000313" key="3">
    <source>
        <dbReference type="Proteomes" id="UP000295399"/>
    </source>
</evidence>
<evidence type="ECO:0000259" key="1">
    <source>
        <dbReference type="Pfam" id="PF09718"/>
    </source>
</evidence>
<dbReference type="OrthoDB" id="7311517at2"/>
<feature type="domain" description="Bacteriophage tail tape measure C-terminal" evidence="1">
    <location>
        <begin position="614"/>
        <end position="683"/>
    </location>
</feature>
<sequence>MAEKRVSVRLAAVGGRQVRAELEGIGAAGERGFGRLSREMEAANKRVERFYRTVRIGAAAAATAIAGSAAAMVRSGLTLVDTQAKLAQSLSTSVASIQVLARAGDMAGVAMSGIEQATKDLTRRLSQAAAGSGPAVAALERLGLSAEALLALPLDARVGRINQAIEDFVPAAERAAVAGQLFGEEGAIAMARIDTATLAQATTDVRAFGVAVSEQDADRIERTNDAISRLGLIWRGLSNQLAAASAPALEAVADAMAAVSRTTGPLGVAIQGLLESVGRLTTYAATFATFLAGRWVAGMAAAALSVRGLATALVVLRGALVRTGVGALVVAAGELVHQFGRLARAAGGFGAALDLLGDMATEVWDRVGLLAGVAKARTIAAWRGIQASIAEALRDALVPVTAFGNRAVATFDGALDAVVAIWRRLPGTIAGLTIQAANGVIAAVEAMVNAAVAAINGLIAGANAALSEIGLGAAMGLIETVDLGRIETRFANAASRAGEAAQAAFAAAFETQRLAPPDLGLSALAEEARASAAAARETAAALSDLAGAPLASVAAVGAAMGGLADAADAVGGAGRRADGAFIDLAGVGAASKGPGGAPAAADAAAQASTGWARVRDELAGYTDDVATWGEQIASTLTGAFGRAEDALADFVTSGKLSFASLADAIVADLARIAIRQAITAPLAGALFGGGAADGAAAGAGLFGGLFHAGGVVGDDPSPQRPVAFGAFAGAPRLHAGGMAGLRPDEVPAILQRGEAVLTPGQMTLLGRGIAAAADRAPQVVMNFNGPVSNAAEVRQSAAQAAAGLARMVHAGRRGL</sequence>
<proteinExistence type="predicted"/>
<comment type="caution">
    <text evidence="2">The sequence shown here is derived from an EMBL/GenBank/DDBJ whole genome shotgun (WGS) entry which is preliminary data.</text>
</comment>
<dbReference type="EMBL" id="SLXO01000014">
    <property type="protein sequence ID" value="TCP30433.1"/>
    <property type="molecule type" value="Genomic_DNA"/>
</dbReference>
<gene>
    <name evidence="2" type="ORF">EV659_11422</name>
</gene>
<keyword evidence="3" id="KW-1185">Reference proteome</keyword>
<accession>A0A4R2P6H1</accession>
<dbReference type="AlphaFoldDB" id="A0A4R2P6H1"/>
<dbReference type="Pfam" id="PF09718">
    <property type="entry name" value="Tape_meas_lam_C"/>
    <property type="match status" value="1"/>
</dbReference>
<reference evidence="2 3" key="1">
    <citation type="submission" date="2019-03" db="EMBL/GenBank/DDBJ databases">
        <title>Genomic Encyclopedia of Type Strains, Phase IV (KMG-IV): sequencing the most valuable type-strain genomes for metagenomic binning, comparative biology and taxonomic classification.</title>
        <authorList>
            <person name="Goeker M."/>
        </authorList>
    </citation>
    <scope>NUCLEOTIDE SEQUENCE [LARGE SCALE GENOMIC DNA]</scope>
    <source>
        <strain evidence="2 3">DSM 2132</strain>
    </source>
</reference>
<evidence type="ECO:0000313" key="2">
    <source>
        <dbReference type="EMBL" id="TCP30433.1"/>
    </source>
</evidence>
<dbReference type="InParanoid" id="A0A4R2P6H1"/>
<dbReference type="InterPro" id="IPR006431">
    <property type="entry name" value="Phage_tape_meas_C"/>
</dbReference>
<protein>
    <submittedName>
        <fullName evidence="2">Lambda family phage tail tape measure protein</fullName>
    </submittedName>
</protein>